<evidence type="ECO:0000313" key="2">
    <source>
        <dbReference type="Proteomes" id="UP000054843"/>
    </source>
</evidence>
<gene>
    <name evidence="1" type="ORF">T10_461</name>
</gene>
<evidence type="ECO:0000313" key="1">
    <source>
        <dbReference type="EMBL" id="KRZ65725.1"/>
    </source>
</evidence>
<sequence length="84" mass="9866">LNHTNFKEKQWVCQRKKMQVLNTHKHRCKYCVEISSSCGPFRRYTEEASSASADFETAGQFPTYKNVKTEMHRWAETFPPFSAC</sequence>
<organism evidence="1 2">
    <name type="scientific">Trichinella papuae</name>
    <dbReference type="NCBI Taxonomy" id="268474"/>
    <lineage>
        <taxon>Eukaryota</taxon>
        <taxon>Metazoa</taxon>
        <taxon>Ecdysozoa</taxon>
        <taxon>Nematoda</taxon>
        <taxon>Enoplea</taxon>
        <taxon>Dorylaimia</taxon>
        <taxon>Trichinellida</taxon>
        <taxon>Trichinellidae</taxon>
        <taxon>Trichinella</taxon>
    </lineage>
</organism>
<feature type="non-terminal residue" evidence="1">
    <location>
        <position position="1"/>
    </location>
</feature>
<dbReference type="EMBL" id="JYDO01000305">
    <property type="protein sequence ID" value="KRZ65725.1"/>
    <property type="molecule type" value="Genomic_DNA"/>
</dbReference>
<dbReference type="Proteomes" id="UP000054843">
    <property type="component" value="Unassembled WGS sequence"/>
</dbReference>
<name>A0A0V1M1P1_9BILA</name>
<keyword evidence="2" id="KW-1185">Reference proteome</keyword>
<feature type="non-terminal residue" evidence="1">
    <location>
        <position position="84"/>
    </location>
</feature>
<reference evidence="1 2" key="1">
    <citation type="submission" date="2015-01" db="EMBL/GenBank/DDBJ databases">
        <title>Evolution of Trichinella species and genotypes.</title>
        <authorList>
            <person name="Korhonen P.K."/>
            <person name="Edoardo P."/>
            <person name="Giuseppe L.R."/>
            <person name="Gasser R.B."/>
        </authorList>
    </citation>
    <scope>NUCLEOTIDE SEQUENCE [LARGE SCALE GENOMIC DNA]</scope>
    <source>
        <strain evidence="1">ISS1980</strain>
    </source>
</reference>
<dbReference type="AlphaFoldDB" id="A0A0V1M1P1"/>
<comment type="caution">
    <text evidence="1">The sequence shown here is derived from an EMBL/GenBank/DDBJ whole genome shotgun (WGS) entry which is preliminary data.</text>
</comment>
<protein>
    <submittedName>
        <fullName evidence="1">Uncharacterized protein</fullName>
    </submittedName>
</protein>
<accession>A0A0V1M1P1</accession>
<proteinExistence type="predicted"/>